<reference evidence="2" key="1">
    <citation type="submission" date="2021-02" db="EMBL/GenBank/DDBJ databases">
        <authorList>
            <person name="Palmer J.M."/>
        </authorList>
    </citation>
    <scope>NUCLEOTIDE SEQUENCE</scope>
    <source>
        <strain evidence="2">SCRP734</strain>
    </source>
</reference>
<proteinExistence type="predicted"/>
<feature type="compositionally biased region" description="Polar residues" evidence="1">
    <location>
        <begin position="135"/>
        <end position="152"/>
    </location>
</feature>
<dbReference type="Proteomes" id="UP000694044">
    <property type="component" value="Unassembled WGS sequence"/>
</dbReference>
<accession>A0A8T1W3M0</accession>
<dbReference type="OrthoDB" id="146544at2759"/>
<sequence>MESSRTDHLCWAASGSSGGGIVSLNAGPYLVPAAGGRVCAVKRQVKAAGAAKATTDDGAVRVVPAIESAEGAPSLAPKRKRGRPKGSKNKPKITNDGEPTCKRGRPARNTASPKRSLVLAMGHAQDTVPPVMESSLASTESLSPPRVTSPTSAPVPDAVEGEASVPSLHAPPYYNQLHLRSHQLERSETVQPDHRSFRPCTLTH</sequence>
<evidence type="ECO:0000313" key="3">
    <source>
        <dbReference type="Proteomes" id="UP000694044"/>
    </source>
</evidence>
<feature type="region of interest" description="Disordered" evidence="1">
    <location>
        <begin position="131"/>
        <end position="171"/>
    </location>
</feature>
<dbReference type="AlphaFoldDB" id="A0A8T1W3M0"/>
<feature type="region of interest" description="Disordered" evidence="1">
    <location>
        <begin position="185"/>
        <end position="204"/>
    </location>
</feature>
<keyword evidence="3" id="KW-1185">Reference proteome</keyword>
<evidence type="ECO:0000313" key="2">
    <source>
        <dbReference type="EMBL" id="KAG7388522.1"/>
    </source>
</evidence>
<feature type="compositionally biased region" description="Basic and acidic residues" evidence="1">
    <location>
        <begin position="185"/>
        <end position="196"/>
    </location>
</feature>
<name>A0A8T1W3M0_9STRA</name>
<comment type="caution">
    <text evidence="2">The sequence shown here is derived from an EMBL/GenBank/DDBJ whole genome shotgun (WGS) entry which is preliminary data.</text>
</comment>
<protein>
    <submittedName>
        <fullName evidence="2">Uncharacterized protein</fullName>
    </submittedName>
</protein>
<organism evidence="2 3">
    <name type="scientific">Phytophthora pseudosyringae</name>
    <dbReference type="NCBI Taxonomy" id="221518"/>
    <lineage>
        <taxon>Eukaryota</taxon>
        <taxon>Sar</taxon>
        <taxon>Stramenopiles</taxon>
        <taxon>Oomycota</taxon>
        <taxon>Peronosporomycetes</taxon>
        <taxon>Peronosporales</taxon>
        <taxon>Peronosporaceae</taxon>
        <taxon>Phytophthora</taxon>
    </lineage>
</organism>
<dbReference type="EMBL" id="JAGDFM010000059">
    <property type="protein sequence ID" value="KAG7388522.1"/>
    <property type="molecule type" value="Genomic_DNA"/>
</dbReference>
<gene>
    <name evidence="2" type="ORF">PHYPSEUDO_012308</name>
</gene>
<evidence type="ECO:0000256" key="1">
    <source>
        <dbReference type="SAM" id="MobiDB-lite"/>
    </source>
</evidence>
<feature type="compositionally biased region" description="Basic residues" evidence="1">
    <location>
        <begin position="77"/>
        <end position="91"/>
    </location>
</feature>
<feature type="region of interest" description="Disordered" evidence="1">
    <location>
        <begin position="70"/>
        <end position="114"/>
    </location>
</feature>